<comment type="caution">
    <text evidence="2">The sequence shown here is derived from an EMBL/GenBank/DDBJ whole genome shotgun (WGS) entry which is preliminary data.</text>
</comment>
<sequence length="78" mass="8095">MSGRGAWLGAIPRGSRAGAAHGTSVHEADAARLERSSTKACTSLRNGHGARLLGLVTPSCDSCRQGRSRWLGWPVGPA</sequence>
<evidence type="ECO:0000313" key="3">
    <source>
        <dbReference type="Proteomes" id="UP000479710"/>
    </source>
</evidence>
<gene>
    <name evidence="2" type="ORF">E2562_034372</name>
</gene>
<feature type="region of interest" description="Disordered" evidence="1">
    <location>
        <begin position="1"/>
        <end position="23"/>
    </location>
</feature>
<protein>
    <submittedName>
        <fullName evidence="2">Uncharacterized protein</fullName>
    </submittedName>
</protein>
<evidence type="ECO:0000313" key="2">
    <source>
        <dbReference type="EMBL" id="KAF0927579.1"/>
    </source>
</evidence>
<accession>A0A6G1ESK7</accession>
<keyword evidence="3" id="KW-1185">Reference proteome</keyword>
<proteinExistence type="predicted"/>
<reference evidence="2 3" key="1">
    <citation type="submission" date="2019-11" db="EMBL/GenBank/DDBJ databases">
        <title>Whole genome sequence of Oryza granulata.</title>
        <authorList>
            <person name="Li W."/>
        </authorList>
    </citation>
    <scope>NUCLEOTIDE SEQUENCE [LARGE SCALE GENOMIC DNA]</scope>
    <source>
        <strain evidence="3">cv. Menghai</strain>
        <tissue evidence="2">Leaf</tissue>
    </source>
</reference>
<evidence type="ECO:0000256" key="1">
    <source>
        <dbReference type="SAM" id="MobiDB-lite"/>
    </source>
</evidence>
<name>A0A6G1ESK7_9ORYZ</name>
<organism evidence="2 3">
    <name type="scientific">Oryza meyeriana var. granulata</name>
    <dbReference type="NCBI Taxonomy" id="110450"/>
    <lineage>
        <taxon>Eukaryota</taxon>
        <taxon>Viridiplantae</taxon>
        <taxon>Streptophyta</taxon>
        <taxon>Embryophyta</taxon>
        <taxon>Tracheophyta</taxon>
        <taxon>Spermatophyta</taxon>
        <taxon>Magnoliopsida</taxon>
        <taxon>Liliopsida</taxon>
        <taxon>Poales</taxon>
        <taxon>Poaceae</taxon>
        <taxon>BOP clade</taxon>
        <taxon>Oryzoideae</taxon>
        <taxon>Oryzeae</taxon>
        <taxon>Oryzinae</taxon>
        <taxon>Oryza</taxon>
        <taxon>Oryza meyeriana</taxon>
    </lineage>
</organism>
<dbReference type="EMBL" id="SPHZ02000003">
    <property type="protein sequence ID" value="KAF0927579.1"/>
    <property type="molecule type" value="Genomic_DNA"/>
</dbReference>
<dbReference type="Proteomes" id="UP000479710">
    <property type="component" value="Unassembled WGS sequence"/>
</dbReference>
<dbReference type="AlphaFoldDB" id="A0A6G1ESK7"/>